<evidence type="ECO:0000313" key="4">
    <source>
        <dbReference type="EMBL" id="ASJ55089.1"/>
    </source>
</evidence>
<dbReference type="Gene3D" id="3.90.550.10">
    <property type="entry name" value="Spore Coat Polysaccharide Biosynthesis Protein SpsA, Chain A"/>
    <property type="match status" value="1"/>
</dbReference>
<dbReference type="GO" id="GO:0016779">
    <property type="term" value="F:nucleotidyltransferase activity"/>
    <property type="evidence" value="ECO:0007669"/>
    <property type="project" value="UniProtKB-KW"/>
</dbReference>
<name>A0A220MJZ5_9BACL</name>
<dbReference type="EMBL" id="CP018145">
    <property type="protein sequence ID" value="ASJ55089.1"/>
    <property type="molecule type" value="Genomic_DNA"/>
</dbReference>
<dbReference type="InterPro" id="IPR050065">
    <property type="entry name" value="GlmU-like"/>
</dbReference>
<dbReference type="Pfam" id="PF12804">
    <property type="entry name" value="NTP_transf_3"/>
    <property type="match status" value="1"/>
</dbReference>
<sequence length="238" mass="27692">MKALLMAAGLGSRINEQIDGIPKCTVDIGNQALIENTIAELRRHGIEEIAMVVGYQANVITKLLRDEPIRFYHNPFYDRTNSMVSLWCAREFLQGSDCLLLNADVYFESKVLEVVLQETACPVMFADPVRRYEGDYKFGYENGMLLRHGKDLSLEETTGEYVGIAKLQVSFLPIFLRRLQRLIQEKQYDLWWENVLYSFLGERNVYVTQIPPGLFWAEVDTWEDYQRILQFTNHLAHR</sequence>
<dbReference type="InterPro" id="IPR025877">
    <property type="entry name" value="MobA-like_NTP_Trfase"/>
</dbReference>
<gene>
    <name evidence="4" type="ORF">BP422_16955</name>
</gene>
<protein>
    <submittedName>
        <fullName evidence="4">Choline-phosphate cytidylyltransferase</fullName>
    </submittedName>
</protein>
<proteinExistence type="predicted"/>
<evidence type="ECO:0000256" key="1">
    <source>
        <dbReference type="ARBA" id="ARBA00022679"/>
    </source>
</evidence>
<dbReference type="SUPFAM" id="SSF53448">
    <property type="entry name" value="Nucleotide-diphospho-sugar transferases"/>
    <property type="match status" value="1"/>
</dbReference>
<evidence type="ECO:0000313" key="5">
    <source>
        <dbReference type="Proteomes" id="UP000197781"/>
    </source>
</evidence>
<evidence type="ECO:0000259" key="3">
    <source>
        <dbReference type="Pfam" id="PF12804"/>
    </source>
</evidence>
<dbReference type="Proteomes" id="UP000197781">
    <property type="component" value="Chromosome"/>
</dbReference>
<dbReference type="AlphaFoldDB" id="A0A220MJZ5"/>
<dbReference type="PANTHER" id="PTHR43584:SF5">
    <property type="entry name" value="PROTEIN LICC"/>
    <property type="match status" value="1"/>
</dbReference>
<feature type="domain" description="MobA-like NTP transferase" evidence="3">
    <location>
        <begin position="3"/>
        <end position="119"/>
    </location>
</feature>
<keyword evidence="2 4" id="KW-0548">Nucleotidyltransferase</keyword>
<accession>A0A220MJZ5</accession>
<dbReference type="KEGG" id="bfm:BP422_16955"/>
<dbReference type="PANTHER" id="PTHR43584">
    <property type="entry name" value="NUCLEOTIDYL TRANSFERASE"/>
    <property type="match status" value="1"/>
</dbReference>
<keyword evidence="1 4" id="KW-0808">Transferase</keyword>
<organism evidence="4 5">
    <name type="scientific">Brevibacillus formosus</name>
    <dbReference type="NCBI Taxonomy" id="54913"/>
    <lineage>
        <taxon>Bacteria</taxon>
        <taxon>Bacillati</taxon>
        <taxon>Bacillota</taxon>
        <taxon>Bacilli</taxon>
        <taxon>Bacillales</taxon>
        <taxon>Paenibacillaceae</taxon>
        <taxon>Brevibacillus</taxon>
    </lineage>
</organism>
<reference evidence="4 5" key="1">
    <citation type="submission" date="2016-11" db="EMBL/GenBank/DDBJ databases">
        <authorList>
            <person name="Jaros S."/>
            <person name="Januszkiewicz K."/>
            <person name="Wedrychowicz H."/>
        </authorList>
    </citation>
    <scope>NUCLEOTIDE SEQUENCE [LARGE SCALE GENOMIC DNA]</scope>
    <source>
        <strain evidence="4 5">NF2</strain>
    </source>
</reference>
<dbReference type="RefSeq" id="WP_088908778.1">
    <property type="nucleotide sequence ID" value="NZ_CP018145.1"/>
</dbReference>
<dbReference type="InterPro" id="IPR029044">
    <property type="entry name" value="Nucleotide-diphossugar_trans"/>
</dbReference>
<dbReference type="CDD" id="cd02523">
    <property type="entry name" value="PC_cytidylyltransferase"/>
    <property type="match status" value="1"/>
</dbReference>
<evidence type="ECO:0000256" key="2">
    <source>
        <dbReference type="ARBA" id="ARBA00022695"/>
    </source>
</evidence>